<dbReference type="RefSeq" id="WP_381196104.1">
    <property type="nucleotide sequence ID" value="NZ_JBHSFE010000014.1"/>
</dbReference>
<protein>
    <submittedName>
        <fullName evidence="8">Serine/threonine-protein kinase</fullName>
        <ecNumber evidence="8">2.7.11.1</ecNumber>
    </submittedName>
</protein>
<dbReference type="Pfam" id="PF13360">
    <property type="entry name" value="PQQ_2"/>
    <property type="match status" value="1"/>
</dbReference>
<dbReference type="PANTHER" id="PTHR43289:SF34">
    <property type="entry name" value="SERINE_THREONINE-PROTEIN KINASE YBDM-RELATED"/>
    <property type="match status" value="1"/>
</dbReference>
<accession>A0ABV9G582</accession>
<keyword evidence="2 5" id="KW-0547">Nucleotide-binding</keyword>
<evidence type="ECO:0000256" key="5">
    <source>
        <dbReference type="PROSITE-ProRule" id="PRU10141"/>
    </source>
</evidence>
<keyword evidence="3 8" id="KW-0418">Kinase</keyword>
<dbReference type="EMBL" id="JBHSFE010000014">
    <property type="protein sequence ID" value="MFC4609390.1"/>
    <property type="molecule type" value="Genomic_DNA"/>
</dbReference>
<organism evidence="8 9">
    <name type="scientific">Streptomyces maoxianensis</name>
    <dbReference type="NCBI Taxonomy" id="1459942"/>
    <lineage>
        <taxon>Bacteria</taxon>
        <taxon>Bacillati</taxon>
        <taxon>Actinomycetota</taxon>
        <taxon>Actinomycetes</taxon>
        <taxon>Kitasatosporales</taxon>
        <taxon>Streptomycetaceae</taxon>
        <taxon>Streptomyces</taxon>
    </lineage>
</organism>
<sequence>MIPLGPGDPLRLGPYRLAGVLGAGGMGKVYFGHDSSGHAAAIKVLLPQLAHDQGLVQRFLREAEAARAVTGQGVARVLAAQTEGGRPWIASEFLAGPTLDQAVAAYGPFLDGAVRALAASLARALRTIHAAGLIHRDLKPANIVLTSRGPRIIDFGIARPEHGLTLTTTGQVPVTPGYGAPEQVLGHRVGPAADIFSLGAVLAFAASGRRAYDGPHAAAVQYTVVHGEPDLTQVPEHLRALIGPCLAKDPAFRPSPEQVRTAFAPPRRAERFWQQGALGADIQQREVGARQLTTLPGTVVTPPPNRRRFLTGIAAGTAVLAAGGASAAWLLRDDEPGDQKGKSSHDQNEAVDSSAGKPTWGPLATADPWSPPALFVDGIVVFGAKDGGLVAYGAADGKKRWSAVDITPSAEYLALPSGLIIAADARGTVHAFDPSTGKEEWTADVDATAVMAANKAAVYLMTRGKKICALDTNTHKVLWTAASSFEFVGAAASESHLIVHGDNKDVTKRPEVIALDTASGAKIWSRQSARAIANIPTIHGDTVVLGGKSLTAARLKDGKNVWSVPARSPTDSLAWGAAAVDGKHLYAIDGTTLHCRRLSDGAKVWTYDLKLTPVGYYPPRFTDRFVCEATGEDPKSSDVVALHKDTGKRAWGYTQHSNKQLKLATSGNQLFLLQNQSATALLASGS</sequence>
<dbReference type="Gene3D" id="2.130.10.10">
    <property type="entry name" value="YVTN repeat-like/Quinoprotein amine dehydrogenase"/>
    <property type="match status" value="2"/>
</dbReference>
<reference evidence="9" key="1">
    <citation type="journal article" date="2019" name="Int. J. Syst. Evol. Microbiol.">
        <title>The Global Catalogue of Microorganisms (GCM) 10K type strain sequencing project: providing services to taxonomists for standard genome sequencing and annotation.</title>
        <authorList>
            <consortium name="The Broad Institute Genomics Platform"/>
            <consortium name="The Broad Institute Genome Sequencing Center for Infectious Disease"/>
            <person name="Wu L."/>
            <person name="Ma J."/>
        </authorList>
    </citation>
    <scope>NUCLEOTIDE SEQUENCE [LARGE SCALE GENOMIC DNA]</scope>
    <source>
        <strain evidence="9">CGMCC 4.7139</strain>
    </source>
</reference>
<evidence type="ECO:0000256" key="4">
    <source>
        <dbReference type="ARBA" id="ARBA00022840"/>
    </source>
</evidence>
<dbReference type="InterPro" id="IPR017441">
    <property type="entry name" value="Protein_kinase_ATP_BS"/>
</dbReference>
<evidence type="ECO:0000256" key="2">
    <source>
        <dbReference type="ARBA" id="ARBA00022741"/>
    </source>
</evidence>
<dbReference type="GO" id="GO:0004674">
    <property type="term" value="F:protein serine/threonine kinase activity"/>
    <property type="evidence" value="ECO:0007669"/>
    <property type="project" value="UniProtKB-EC"/>
</dbReference>
<evidence type="ECO:0000313" key="9">
    <source>
        <dbReference type="Proteomes" id="UP001595993"/>
    </source>
</evidence>
<dbReference type="Proteomes" id="UP001595993">
    <property type="component" value="Unassembled WGS sequence"/>
</dbReference>
<dbReference type="SUPFAM" id="SSF50998">
    <property type="entry name" value="Quinoprotein alcohol dehydrogenase-like"/>
    <property type="match status" value="1"/>
</dbReference>
<dbReference type="SUPFAM" id="SSF56112">
    <property type="entry name" value="Protein kinase-like (PK-like)"/>
    <property type="match status" value="1"/>
</dbReference>
<dbReference type="PROSITE" id="PS00107">
    <property type="entry name" value="PROTEIN_KINASE_ATP"/>
    <property type="match status" value="1"/>
</dbReference>
<name>A0ABV9G582_9ACTN</name>
<dbReference type="Pfam" id="PF00069">
    <property type="entry name" value="Pkinase"/>
    <property type="match status" value="1"/>
</dbReference>
<gene>
    <name evidence="8" type="ORF">ACFO9E_16410</name>
</gene>
<dbReference type="InterPro" id="IPR015943">
    <property type="entry name" value="WD40/YVTN_repeat-like_dom_sf"/>
</dbReference>
<dbReference type="Gene3D" id="3.30.200.20">
    <property type="entry name" value="Phosphorylase Kinase, domain 1"/>
    <property type="match status" value="1"/>
</dbReference>
<evidence type="ECO:0000256" key="3">
    <source>
        <dbReference type="ARBA" id="ARBA00022777"/>
    </source>
</evidence>
<proteinExistence type="predicted"/>
<dbReference type="PROSITE" id="PS50011">
    <property type="entry name" value="PROTEIN_KINASE_DOM"/>
    <property type="match status" value="1"/>
</dbReference>
<evidence type="ECO:0000256" key="6">
    <source>
        <dbReference type="SAM" id="MobiDB-lite"/>
    </source>
</evidence>
<dbReference type="Gene3D" id="1.10.510.10">
    <property type="entry name" value="Transferase(Phosphotransferase) domain 1"/>
    <property type="match status" value="1"/>
</dbReference>
<dbReference type="InterPro" id="IPR000719">
    <property type="entry name" value="Prot_kinase_dom"/>
</dbReference>
<dbReference type="InterPro" id="IPR011009">
    <property type="entry name" value="Kinase-like_dom_sf"/>
</dbReference>
<feature type="binding site" evidence="5">
    <location>
        <position position="43"/>
    </location>
    <ligand>
        <name>ATP</name>
        <dbReference type="ChEBI" id="CHEBI:30616"/>
    </ligand>
</feature>
<keyword evidence="1 8" id="KW-0808">Transferase</keyword>
<dbReference type="InterPro" id="IPR018391">
    <property type="entry name" value="PQQ_b-propeller_rpt"/>
</dbReference>
<comment type="caution">
    <text evidence="8">The sequence shown here is derived from an EMBL/GenBank/DDBJ whole genome shotgun (WGS) entry which is preliminary data.</text>
</comment>
<keyword evidence="9" id="KW-1185">Reference proteome</keyword>
<dbReference type="CDD" id="cd14014">
    <property type="entry name" value="STKc_PknB_like"/>
    <property type="match status" value="1"/>
</dbReference>
<dbReference type="EC" id="2.7.11.1" evidence="8"/>
<dbReference type="PROSITE" id="PS00108">
    <property type="entry name" value="PROTEIN_KINASE_ST"/>
    <property type="match status" value="1"/>
</dbReference>
<evidence type="ECO:0000259" key="7">
    <source>
        <dbReference type="PROSITE" id="PS50011"/>
    </source>
</evidence>
<keyword evidence="4 5" id="KW-0067">ATP-binding</keyword>
<dbReference type="SMART" id="SM00220">
    <property type="entry name" value="S_TKc"/>
    <property type="match status" value="1"/>
</dbReference>
<dbReference type="InterPro" id="IPR002372">
    <property type="entry name" value="PQQ_rpt_dom"/>
</dbReference>
<dbReference type="PANTHER" id="PTHR43289">
    <property type="entry name" value="MITOGEN-ACTIVATED PROTEIN KINASE KINASE KINASE 20-RELATED"/>
    <property type="match status" value="1"/>
</dbReference>
<feature type="compositionally biased region" description="Basic and acidic residues" evidence="6">
    <location>
        <begin position="333"/>
        <end position="348"/>
    </location>
</feature>
<dbReference type="SMART" id="SM00564">
    <property type="entry name" value="PQQ"/>
    <property type="match status" value="5"/>
</dbReference>
<dbReference type="InterPro" id="IPR008271">
    <property type="entry name" value="Ser/Thr_kinase_AS"/>
</dbReference>
<evidence type="ECO:0000256" key="1">
    <source>
        <dbReference type="ARBA" id="ARBA00022679"/>
    </source>
</evidence>
<feature type="domain" description="Protein kinase" evidence="7">
    <location>
        <begin position="15"/>
        <end position="264"/>
    </location>
</feature>
<dbReference type="InterPro" id="IPR011047">
    <property type="entry name" value="Quinoprotein_ADH-like_sf"/>
</dbReference>
<feature type="region of interest" description="Disordered" evidence="6">
    <location>
        <begin position="333"/>
        <end position="364"/>
    </location>
</feature>
<evidence type="ECO:0000313" key="8">
    <source>
        <dbReference type="EMBL" id="MFC4609390.1"/>
    </source>
</evidence>